<dbReference type="AlphaFoldDB" id="A0A1H6DNY9"/>
<protein>
    <recommendedName>
        <fullName evidence="1">ChsH2 C-terminal OB-fold domain-containing protein</fullName>
    </recommendedName>
</protein>
<feature type="domain" description="ChsH2 C-terminal OB-fold" evidence="1">
    <location>
        <begin position="55"/>
        <end position="120"/>
    </location>
</feature>
<dbReference type="Pfam" id="PF01796">
    <property type="entry name" value="OB_ChsH2_C"/>
    <property type="match status" value="1"/>
</dbReference>
<dbReference type="InterPro" id="IPR002878">
    <property type="entry name" value="ChsH2_C"/>
</dbReference>
<reference evidence="3" key="1">
    <citation type="submission" date="2016-10" db="EMBL/GenBank/DDBJ databases">
        <authorList>
            <person name="Varghese N."/>
            <person name="Submissions S."/>
        </authorList>
    </citation>
    <scope>NUCLEOTIDE SEQUENCE [LARGE SCALE GENOMIC DNA]</scope>
    <source>
        <strain evidence="3">DSM 43163</strain>
    </source>
</reference>
<proteinExistence type="predicted"/>
<accession>A0A1H6DNY9</accession>
<sequence length="139" mass="15288">MSGEPKPVPRPTPETRPYWEATQRRELVHHRCDGCGAGTQHPRAICACGSTDLTWTSCTGRGRLFSYVVVHRPEPAFADEAPFVLAIVELEEGVRMTTRIVDVPADPAALPLDMDVELRWLERGDVNLPVFAPAAPEGT</sequence>
<dbReference type="InterPro" id="IPR052513">
    <property type="entry name" value="Thioester_dehydratase-like"/>
</dbReference>
<dbReference type="OrthoDB" id="7470921at2"/>
<name>A0A1H6DNY9_9ACTN</name>
<dbReference type="PANTHER" id="PTHR34075:SF5">
    <property type="entry name" value="BLR3430 PROTEIN"/>
    <property type="match status" value="1"/>
</dbReference>
<dbReference type="Proteomes" id="UP000236723">
    <property type="component" value="Unassembled WGS sequence"/>
</dbReference>
<dbReference type="InterPro" id="IPR012340">
    <property type="entry name" value="NA-bd_OB-fold"/>
</dbReference>
<dbReference type="PANTHER" id="PTHR34075">
    <property type="entry name" value="BLR3430 PROTEIN"/>
    <property type="match status" value="1"/>
</dbReference>
<keyword evidence="3" id="KW-1185">Reference proteome</keyword>
<evidence type="ECO:0000313" key="3">
    <source>
        <dbReference type="Proteomes" id="UP000236723"/>
    </source>
</evidence>
<dbReference type="RefSeq" id="WP_103942777.1">
    <property type="nucleotide sequence ID" value="NZ_FNVO01000019.1"/>
</dbReference>
<gene>
    <name evidence="2" type="ORF">SAMN04489712_11931</name>
</gene>
<organism evidence="2 3">
    <name type="scientific">Thermomonospora echinospora</name>
    <dbReference type="NCBI Taxonomy" id="1992"/>
    <lineage>
        <taxon>Bacteria</taxon>
        <taxon>Bacillati</taxon>
        <taxon>Actinomycetota</taxon>
        <taxon>Actinomycetes</taxon>
        <taxon>Streptosporangiales</taxon>
        <taxon>Thermomonosporaceae</taxon>
        <taxon>Thermomonospora</taxon>
    </lineage>
</organism>
<dbReference type="EMBL" id="FNVO01000019">
    <property type="protein sequence ID" value="SEG86245.1"/>
    <property type="molecule type" value="Genomic_DNA"/>
</dbReference>
<evidence type="ECO:0000313" key="2">
    <source>
        <dbReference type="EMBL" id="SEG86245.1"/>
    </source>
</evidence>
<dbReference type="SUPFAM" id="SSF50249">
    <property type="entry name" value="Nucleic acid-binding proteins"/>
    <property type="match status" value="1"/>
</dbReference>
<evidence type="ECO:0000259" key="1">
    <source>
        <dbReference type="Pfam" id="PF01796"/>
    </source>
</evidence>